<keyword evidence="3" id="KW-1185">Reference proteome</keyword>
<evidence type="ECO:0000313" key="2">
    <source>
        <dbReference type="EMBL" id="KAG7300788.1"/>
    </source>
</evidence>
<evidence type="ECO:0000256" key="1">
    <source>
        <dbReference type="SAM" id="MobiDB-lite"/>
    </source>
</evidence>
<feature type="region of interest" description="Disordered" evidence="1">
    <location>
        <begin position="220"/>
        <end position="240"/>
    </location>
</feature>
<feature type="region of interest" description="Disordered" evidence="1">
    <location>
        <begin position="154"/>
        <end position="191"/>
    </location>
</feature>
<protein>
    <submittedName>
        <fullName evidence="2">Uncharacterized protein</fullName>
    </submittedName>
</protein>
<comment type="caution">
    <text evidence="2">The sequence shown here is derived from an EMBL/GenBank/DDBJ whole genome shotgun (WGS) entry which is preliminary data.</text>
</comment>
<feature type="compositionally biased region" description="Polar residues" evidence="1">
    <location>
        <begin position="179"/>
        <end position="191"/>
    </location>
</feature>
<gene>
    <name evidence="2" type="ORF">JYU34_015119</name>
</gene>
<organism evidence="2 3">
    <name type="scientific">Plutella xylostella</name>
    <name type="common">Diamondback moth</name>
    <name type="synonym">Plutella maculipennis</name>
    <dbReference type="NCBI Taxonomy" id="51655"/>
    <lineage>
        <taxon>Eukaryota</taxon>
        <taxon>Metazoa</taxon>
        <taxon>Ecdysozoa</taxon>
        <taxon>Arthropoda</taxon>
        <taxon>Hexapoda</taxon>
        <taxon>Insecta</taxon>
        <taxon>Pterygota</taxon>
        <taxon>Neoptera</taxon>
        <taxon>Endopterygota</taxon>
        <taxon>Lepidoptera</taxon>
        <taxon>Glossata</taxon>
        <taxon>Ditrysia</taxon>
        <taxon>Yponomeutoidea</taxon>
        <taxon>Plutellidae</taxon>
        <taxon>Plutella</taxon>
    </lineage>
</organism>
<dbReference type="EMBL" id="JAHIBW010000020">
    <property type="protein sequence ID" value="KAG7300788.1"/>
    <property type="molecule type" value="Genomic_DNA"/>
</dbReference>
<sequence length="391" mass="44036">MTELKSMGELASTPPDDEKEAFYAVIASIDAHYPSNWRDWLIHDYSFDTLFGGNHIPTAVDMKIRFAIPTTDLARAFYPSATTLSERAYRAIRHKILEWPLGRTLLYAPHSIVEKIHAPSYEAFLNTVRELKPKLVKRPQASLELAENAPRINLKPTGRKRSCETPPTASGCHSKRVAMSSSSDIQEAPTQGSNEHLLAAVLSQQTEMFNKMMLMFNQHQSGNSAQTPEKRSFAQKSRMPKESLPPFRARIVKVFDFAPTTTEKAPKIAKADPKAVKYGLDCQKLGQSGWSNVRYAELQQQFQATPVFSALKVNNVLATVTPNWKSTEILERFDMTLGAISHGLIKQRMIFQNLLDSLPKEMKERVGNDFVLADSDFRRTSDALIQYTCGR</sequence>
<proteinExistence type="predicted"/>
<dbReference type="Proteomes" id="UP000823941">
    <property type="component" value="Chromosome 20"/>
</dbReference>
<accession>A0ABQ7QA15</accession>
<evidence type="ECO:0000313" key="3">
    <source>
        <dbReference type="Proteomes" id="UP000823941"/>
    </source>
</evidence>
<reference evidence="2 3" key="1">
    <citation type="submission" date="2021-06" db="EMBL/GenBank/DDBJ databases">
        <title>A haploid diamondback moth (Plutella xylostella L.) genome assembly resolves 31 chromosomes and identifies a diamide resistance mutation.</title>
        <authorList>
            <person name="Ward C.M."/>
            <person name="Perry K.D."/>
            <person name="Baker G."/>
            <person name="Powis K."/>
            <person name="Heckel D.G."/>
            <person name="Baxter S.W."/>
        </authorList>
    </citation>
    <scope>NUCLEOTIDE SEQUENCE [LARGE SCALE GENOMIC DNA]</scope>
    <source>
        <strain evidence="2 3">LV</strain>
        <tissue evidence="2">Single pupa</tissue>
    </source>
</reference>
<name>A0ABQ7QA15_PLUXY</name>